<feature type="region of interest" description="Disordered" evidence="1">
    <location>
        <begin position="325"/>
        <end position="345"/>
    </location>
</feature>
<feature type="compositionally biased region" description="Acidic residues" evidence="1">
    <location>
        <begin position="389"/>
        <end position="401"/>
    </location>
</feature>
<dbReference type="Pfam" id="PF01052">
    <property type="entry name" value="FliMN_C"/>
    <property type="match status" value="1"/>
</dbReference>
<keyword evidence="3" id="KW-0969">Cilium</keyword>
<name>A0A5C6S4I5_9RHOB</name>
<organism evidence="3 4">
    <name type="scientific">Paracoccus aurantiacus</name>
    <dbReference type="NCBI Taxonomy" id="2599412"/>
    <lineage>
        <taxon>Bacteria</taxon>
        <taxon>Pseudomonadati</taxon>
        <taxon>Pseudomonadota</taxon>
        <taxon>Alphaproteobacteria</taxon>
        <taxon>Rhodobacterales</taxon>
        <taxon>Paracoccaceae</taxon>
        <taxon>Paracoccus</taxon>
    </lineage>
</organism>
<reference evidence="3 4" key="1">
    <citation type="submission" date="2019-08" db="EMBL/GenBank/DDBJ databases">
        <authorList>
            <person name="Ye J."/>
        </authorList>
    </citation>
    <scope>NUCLEOTIDE SEQUENCE [LARGE SCALE GENOMIC DNA]</scope>
    <source>
        <strain evidence="3 4">TK008</strain>
    </source>
</reference>
<dbReference type="RefSeq" id="WP_147098002.1">
    <property type="nucleotide sequence ID" value="NZ_JBHUFH010000011.1"/>
</dbReference>
<proteinExistence type="predicted"/>
<protein>
    <submittedName>
        <fullName evidence="3">FliM/FliN family flagellar motor switch protein</fullName>
    </submittedName>
</protein>
<dbReference type="EMBL" id="VOPL01000003">
    <property type="protein sequence ID" value="TXB69313.1"/>
    <property type="molecule type" value="Genomic_DNA"/>
</dbReference>
<keyword evidence="3" id="KW-0282">Flagellum</keyword>
<keyword evidence="4" id="KW-1185">Reference proteome</keyword>
<evidence type="ECO:0000259" key="2">
    <source>
        <dbReference type="Pfam" id="PF01052"/>
    </source>
</evidence>
<dbReference type="InterPro" id="IPR036429">
    <property type="entry name" value="SpoA-like_sf"/>
</dbReference>
<dbReference type="InterPro" id="IPR001543">
    <property type="entry name" value="FliN-like_C"/>
</dbReference>
<feature type="domain" description="Flagellar motor switch protein FliN-like C-terminal" evidence="2">
    <location>
        <begin position="249"/>
        <end position="318"/>
    </location>
</feature>
<accession>A0A5C6S4I5</accession>
<dbReference type="Gene3D" id="2.30.330.10">
    <property type="entry name" value="SpoA-like"/>
    <property type="match status" value="1"/>
</dbReference>
<dbReference type="AlphaFoldDB" id="A0A5C6S4I5"/>
<evidence type="ECO:0000256" key="1">
    <source>
        <dbReference type="SAM" id="MobiDB-lite"/>
    </source>
</evidence>
<feature type="region of interest" description="Disordered" evidence="1">
    <location>
        <begin position="363"/>
        <end position="401"/>
    </location>
</feature>
<evidence type="ECO:0000313" key="4">
    <source>
        <dbReference type="Proteomes" id="UP000321562"/>
    </source>
</evidence>
<comment type="caution">
    <text evidence="3">The sequence shown here is derived from an EMBL/GenBank/DDBJ whole genome shotgun (WGS) entry which is preliminary data.</text>
</comment>
<keyword evidence="3" id="KW-0966">Cell projection</keyword>
<gene>
    <name evidence="3" type="ORF">FQV27_10180</name>
</gene>
<dbReference type="SUPFAM" id="SSF101801">
    <property type="entry name" value="Surface presentation of antigens (SPOA)"/>
    <property type="match status" value="1"/>
</dbReference>
<evidence type="ECO:0000313" key="3">
    <source>
        <dbReference type="EMBL" id="TXB69313.1"/>
    </source>
</evidence>
<dbReference type="OrthoDB" id="7824563at2"/>
<dbReference type="Proteomes" id="UP000321562">
    <property type="component" value="Unassembled WGS sequence"/>
</dbReference>
<sequence length="401" mass="42763">MARAAGKKTAAAQDATARGTVAVLRRYLARKGAAEGADVVPSRASDMPAASTPERALTLAVGRAAQKSCAMPVYPSRTYIETASLAELSERLPERALIMIVEDAQGLLGIVALCPEFLTAIIEMQSIGRVTRTPPRERRPTRTDASISAEFVNAMLAELSAETKGQGVEVTAYRFASFVDDPKPLELMLEDLAYRSMRVDLRLGHGGVRDASLLLFLPGGETDARRGRDEVGAGISRHAPHVQQSLASAVRRAPISLHVVLCRRRISLRELRALQPGAELNLPAGAMGAVRLETGASQLLAQGKLGAFHGMRALRIGGMAGGNRFHASGEDAETARTGLRDDDRQATDTYRDNIFTTGAALAGGDDDDTVAMLPLGDADAPDPFRETGDDPEEDENMLIAN</sequence>